<comment type="similarity">
    <text evidence="1">Belongs to the VEFS (VRN2-EMF2-FIS2-SU(Z)12) family.</text>
</comment>
<keyword evidence="4" id="KW-0862">Zinc</keyword>
<feature type="compositionally biased region" description="Acidic residues" evidence="7">
    <location>
        <begin position="764"/>
        <end position="780"/>
    </location>
</feature>
<accession>A0A9P7SQZ8</accession>
<keyword evidence="2" id="KW-0479">Metal-binding</keyword>
<dbReference type="OrthoDB" id="166746at2759"/>
<feature type="compositionally biased region" description="Basic and acidic residues" evidence="7">
    <location>
        <begin position="662"/>
        <end position="671"/>
    </location>
</feature>
<evidence type="ECO:0000256" key="6">
    <source>
        <dbReference type="ARBA" id="ARBA00023163"/>
    </source>
</evidence>
<feature type="region of interest" description="Disordered" evidence="7">
    <location>
        <begin position="745"/>
        <end position="793"/>
    </location>
</feature>
<evidence type="ECO:0000259" key="8">
    <source>
        <dbReference type="Pfam" id="PF09733"/>
    </source>
</evidence>
<keyword evidence="5" id="KW-0805">Transcription regulation</keyword>
<evidence type="ECO:0000313" key="10">
    <source>
        <dbReference type="Proteomes" id="UP000784919"/>
    </source>
</evidence>
<name>A0A9P7SQZ8_9HYPO</name>
<evidence type="ECO:0000256" key="7">
    <source>
        <dbReference type="SAM" id="MobiDB-lite"/>
    </source>
</evidence>
<dbReference type="CDD" id="cd21552">
    <property type="entry name" value="VEFS-box_ctSUZ12-like"/>
    <property type="match status" value="1"/>
</dbReference>
<dbReference type="PANTHER" id="PTHR22597">
    <property type="entry name" value="POLYCOMB GROUP PROTEIN"/>
    <property type="match status" value="1"/>
</dbReference>
<protein>
    <recommendedName>
        <fullName evidence="8">Polycomb protein VEFS-Box domain-containing protein</fullName>
    </recommendedName>
</protein>
<sequence length="793" mass="89265">MTARSPCERTAPFLHRTWLKGVKALQSSSVMGNIISTPMQQLFQDEPGHHAKSAKRRRISSPDLFDIDQLVASPRMSEPASTLRIDVLKLLHKDSKKVKSYQGTAPRDVLTSKARCKVTIFDTSAAGPPQVLHCQSQMCELTSFVNPNGPHRITRIEMPQPFFVPHDNILVNRPDDGGFDLSESYELVVELEAANPLHWPPLSAQDFGLPNETLYPSGGSSQHWILTSTFDSVVGRLKNPLHLSARYPADQSSVKTNYIMDIDLRWTAGFKALRKLEKDSKRCITAVDPDASESDDALSTHGGLNATRNRHRVATEHPIDHDDEFAVDQTPSRSLRTREKNKSYNLKVLSDQQLGRERKPRASTIQEAASEGRIQYVLPAYQPVSLDFYRCITCGVYHESMDQLQLHLRTSHPAYEYILENSSDDGPLLRVSAHGDSGSSLQKAHQLGRNVKPFHLRSVASGDPAWLMSRMGLGNDEPLRSPTKNAVGRTRTGSPLKAHKMCTRRPEPKQSNNIVVPNISQPLFHPVSRARLKPGQAVPRIDADSDWLIHRHRESIKDFSDVTPAEKEYIWEWDGFVLRENVTSAAHFPQTWLKFVKAKATWLAGAEQRIRELAKHMSVLQARNALNDEHLQQAFRYINEARAKRRLQVLDEETRATSNLSPKDESTKDSPRSSQICKGTNGCVICQLPVQGPRLLLCNNKACLKRLYHSDCIEHDATISQDGRSRMLTTPSLQRASTLTTCDLDELKQNPPTSTPRFQHVCSQEEDEDEDEDEGEEGEKEVERNGQRPCITQ</sequence>
<feature type="region of interest" description="Disordered" evidence="7">
    <location>
        <begin position="291"/>
        <end position="310"/>
    </location>
</feature>
<dbReference type="PANTHER" id="PTHR22597:SF0">
    <property type="entry name" value="POLYCOMB PROTEIN SUZ12"/>
    <property type="match status" value="1"/>
</dbReference>
<dbReference type="AlphaFoldDB" id="A0A9P7SQZ8"/>
<keyword evidence="6" id="KW-0804">Transcription</keyword>
<dbReference type="InterPro" id="IPR019135">
    <property type="entry name" value="Polycomb_protein_VEFS-Box"/>
</dbReference>
<dbReference type="GO" id="GO:0031490">
    <property type="term" value="F:chromatin DNA binding"/>
    <property type="evidence" value="ECO:0007669"/>
    <property type="project" value="TreeGrafter"/>
</dbReference>
<dbReference type="EMBL" id="SRPS01000026">
    <property type="protein sequence ID" value="KAG5975012.1"/>
    <property type="molecule type" value="Genomic_DNA"/>
</dbReference>
<reference evidence="9" key="1">
    <citation type="journal article" date="2020" name="bioRxiv">
        <title>Whole genome comparisons of ergot fungi reveals the divergence and evolution of species within the genus Claviceps are the result of varying mechanisms driving genome evolution and host range expansion.</title>
        <authorList>
            <person name="Wyka S.A."/>
            <person name="Mondo S.J."/>
            <person name="Liu M."/>
            <person name="Dettman J."/>
            <person name="Nalam V."/>
            <person name="Broders K.D."/>
        </authorList>
    </citation>
    <scope>NUCLEOTIDE SEQUENCE</scope>
    <source>
        <strain evidence="9">CCC 1102</strain>
    </source>
</reference>
<evidence type="ECO:0000256" key="5">
    <source>
        <dbReference type="ARBA" id="ARBA00023015"/>
    </source>
</evidence>
<evidence type="ECO:0000256" key="1">
    <source>
        <dbReference type="ARBA" id="ARBA00007416"/>
    </source>
</evidence>
<organism evidence="9 10">
    <name type="scientific">Claviceps arundinis</name>
    <dbReference type="NCBI Taxonomy" id="1623583"/>
    <lineage>
        <taxon>Eukaryota</taxon>
        <taxon>Fungi</taxon>
        <taxon>Dikarya</taxon>
        <taxon>Ascomycota</taxon>
        <taxon>Pezizomycotina</taxon>
        <taxon>Sordariomycetes</taxon>
        <taxon>Hypocreomycetidae</taxon>
        <taxon>Hypocreales</taxon>
        <taxon>Clavicipitaceae</taxon>
        <taxon>Claviceps</taxon>
    </lineage>
</organism>
<evidence type="ECO:0000256" key="4">
    <source>
        <dbReference type="ARBA" id="ARBA00022833"/>
    </source>
</evidence>
<evidence type="ECO:0000313" key="9">
    <source>
        <dbReference type="EMBL" id="KAG5975012.1"/>
    </source>
</evidence>
<gene>
    <name evidence="9" type="ORF">E4U56_003979</name>
</gene>
<dbReference type="Proteomes" id="UP000784919">
    <property type="component" value="Unassembled WGS sequence"/>
</dbReference>
<comment type="caution">
    <text evidence="9">The sequence shown here is derived from an EMBL/GenBank/DDBJ whole genome shotgun (WGS) entry which is preliminary data.</text>
</comment>
<evidence type="ECO:0000256" key="2">
    <source>
        <dbReference type="ARBA" id="ARBA00022723"/>
    </source>
</evidence>
<feature type="domain" description="Polycomb protein VEFS-Box" evidence="8">
    <location>
        <begin position="542"/>
        <end position="627"/>
    </location>
</feature>
<evidence type="ECO:0000256" key="3">
    <source>
        <dbReference type="ARBA" id="ARBA00022771"/>
    </source>
</evidence>
<dbReference type="GO" id="GO:0016586">
    <property type="term" value="C:RSC-type complex"/>
    <property type="evidence" value="ECO:0007669"/>
    <property type="project" value="TreeGrafter"/>
</dbReference>
<dbReference type="Pfam" id="PF09733">
    <property type="entry name" value="VEFS-Box"/>
    <property type="match status" value="1"/>
</dbReference>
<feature type="region of interest" description="Disordered" evidence="7">
    <location>
        <begin position="653"/>
        <end position="675"/>
    </location>
</feature>
<keyword evidence="3" id="KW-0863">Zinc-finger</keyword>
<proteinExistence type="inferred from homology"/>
<dbReference type="GO" id="GO:0008270">
    <property type="term" value="F:zinc ion binding"/>
    <property type="evidence" value="ECO:0007669"/>
    <property type="project" value="UniProtKB-KW"/>
</dbReference>